<protein>
    <submittedName>
        <fullName evidence="2">Uncharacterized protein</fullName>
    </submittedName>
</protein>
<dbReference type="AlphaFoldDB" id="F8IHU5"/>
<dbReference type="HOGENOM" id="CLU_3094801_0_0_9"/>
<name>F8IHU5_ALIAT</name>
<dbReference type="Proteomes" id="UP000000292">
    <property type="component" value="Chromosome"/>
</dbReference>
<dbReference type="STRING" id="1048834.TC41_1296"/>
<accession>F8IHU5</accession>
<sequence length="51" mass="5797">MGHPRAHANGRSKLDFENASSGASGRPIFMVMSYEDEWSRRLKKAWRSTVS</sequence>
<dbReference type="KEGG" id="aad:TC41_1296"/>
<dbReference type="EMBL" id="CP002902">
    <property type="protein sequence ID" value="AEJ43235.1"/>
    <property type="molecule type" value="Genomic_DNA"/>
</dbReference>
<evidence type="ECO:0000313" key="3">
    <source>
        <dbReference type="Proteomes" id="UP000000292"/>
    </source>
</evidence>
<dbReference type="PATRIC" id="fig|1048834.4.peg.1234"/>
<reference evidence="2 3" key="1">
    <citation type="journal article" date="2011" name="J. Bacteriol.">
        <title>Complete Genome Sequence of Alicyclobacillus acidocaldarius Strain Tc-4-1.</title>
        <authorList>
            <person name="Chen Y."/>
            <person name="He Y."/>
            <person name="Zhang B."/>
            <person name="Yang J."/>
            <person name="Li W."/>
            <person name="Dong Z."/>
            <person name="Hu S."/>
        </authorList>
    </citation>
    <scope>NUCLEOTIDE SEQUENCE [LARGE SCALE GENOMIC DNA]</scope>
    <source>
        <strain evidence="2 3">Tc-4-1</strain>
    </source>
</reference>
<evidence type="ECO:0000256" key="1">
    <source>
        <dbReference type="SAM" id="MobiDB-lite"/>
    </source>
</evidence>
<reference evidence="3" key="2">
    <citation type="submission" date="2011-06" db="EMBL/GenBank/DDBJ databases">
        <title>The complete genome sequence of Alicyclobacillus acidocaldarius sp. Tc-4-1.</title>
        <authorList>
            <person name="Chen Y."/>
            <person name="He Y."/>
            <person name="Dong Z."/>
            <person name="Hu S."/>
        </authorList>
    </citation>
    <scope>NUCLEOTIDE SEQUENCE [LARGE SCALE GENOMIC DNA]</scope>
    <source>
        <strain evidence="3">Tc-4-1</strain>
    </source>
</reference>
<organism evidence="2 3">
    <name type="scientific">Alicyclobacillus acidocaldarius (strain Tc-4-1)</name>
    <name type="common">Bacillus acidocaldarius</name>
    <dbReference type="NCBI Taxonomy" id="1048834"/>
    <lineage>
        <taxon>Bacteria</taxon>
        <taxon>Bacillati</taxon>
        <taxon>Bacillota</taxon>
        <taxon>Bacilli</taxon>
        <taxon>Bacillales</taxon>
        <taxon>Alicyclobacillaceae</taxon>
        <taxon>Alicyclobacillus</taxon>
    </lineage>
</organism>
<gene>
    <name evidence="2" type="ordered locus">TC41_1296</name>
</gene>
<feature type="region of interest" description="Disordered" evidence="1">
    <location>
        <begin position="1"/>
        <end position="24"/>
    </location>
</feature>
<evidence type="ECO:0000313" key="2">
    <source>
        <dbReference type="EMBL" id="AEJ43235.1"/>
    </source>
</evidence>
<proteinExistence type="predicted"/>
<feature type="compositionally biased region" description="Basic residues" evidence="1">
    <location>
        <begin position="1"/>
        <end position="10"/>
    </location>
</feature>